<gene>
    <name evidence="14" type="ORF">CAPTEDRAFT_166424</name>
</gene>
<evidence type="ECO:0000256" key="9">
    <source>
        <dbReference type="ARBA" id="ARBA00023180"/>
    </source>
</evidence>
<keyword evidence="2 12" id="KW-0813">Transport</keyword>
<keyword evidence="11 12" id="KW-0407">Ion channel</keyword>
<evidence type="ECO:0000256" key="12">
    <source>
        <dbReference type="RuleBase" id="RU000679"/>
    </source>
</evidence>
<dbReference type="GO" id="GO:0005886">
    <property type="term" value="C:plasma membrane"/>
    <property type="evidence" value="ECO:0007669"/>
    <property type="project" value="TreeGrafter"/>
</dbReference>
<name>R7TPX8_CAPTE</name>
<dbReference type="HOGENOM" id="CLU_020415_3_1_1"/>
<keyword evidence="16" id="KW-1185">Reference proteome</keyword>
<feature type="transmembrane region" description="Helical" evidence="13">
    <location>
        <begin position="42"/>
        <end position="63"/>
    </location>
</feature>
<evidence type="ECO:0000256" key="3">
    <source>
        <dbReference type="ARBA" id="ARBA00022461"/>
    </source>
</evidence>
<dbReference type="OMA" id="IENECEC"/>
<keyword evidence="6" id="KW-0915">Sodium</keyword>
<dbReference type="STRING" id="283909.R7TPX8"/>
<dbReference type="EMBL" id="AMQN01012988">
    <property type="status" value="NOT_ANNOTATED_CDS"/>
    <property type="molecule type" value="Genomic_DNA"/>
</dbReference>
<reference evidence="16" key="1">
    <citation type="submission" date="2012-12" db="EMBL/GenBank/DDBJ databases">
        <authorList>
            <person name="Hellsten U."/>
            <person name="Grimwood J."/>
            <person name="Chapman J.A."/>
            <person name="Shapiro H."/>
            <person name="Aerts A."/>
            <person name="Otillar R.P."/>
            <person name="Terry A.Y."/>
            <person name="Boore J.L."/>
            <person name="Simakov O."/>
            <person name="Marletaz F."/>
            <person name="Cho S.-J."/>
            <person name="Edsinger-Gonzales E."/>
            <person name="Havlak P."/>
            <person name="Kuo D.-H."/>
            <person name="Larsson T."/>
            <person name="Lv J."/>
            <person name="Arendt D."/>
            <person name="Savage R."/>
            <person name="Osoegawa K."/>
            <person name="de Jong P."/>
            <person name="Lindberg D.R."/>
            <person name="Seaver E.C."/>
            <person name="Weisblat D.A."/>
            <person name="Putnam N.H."/>
            <person name="Grigoriev I.V."/>
            <person name="Rokhsar D.S."/>
        </authorList>
    </citation>
    <scope>NUCLEOTIDE SEQUENCE</scope>
    <source>
        <strain evidence="16">I ESC-2004</strain>
    </source>
</reference>
<keyword evidence="8 13" id="KW-0472">Membrane</keyword>
<evidence type="ECO:0000313" key="16">
    <source>
        <dbReference type="Proteomes" id="UP000014760"/>
    </source>
</evidence>
<keyword evidence="7 12" id="KW-0406">Ion transport</keyword>
<dbReference type="PRINTS" id="PR01078">
    <property type="entry name" value="AMINACHANNEL"/>
</dbReference>
<organism evidence="14">
    <name type="scientific">Capitella teleta</name>
    <name type="common">Polychaete worm</name>
    <dbReference type="NCBI Taxonomy" id="283909"/>
    <lineage>
        <taxon>Eukaryota</taxon>
        <taxon>Metazoa</taxon>
        <taxon>Spiralia</taxon>
        <taxon>Lophotrochozoa</taxon>
        <taxon>Annelida</taxon>
        <taxon>Polychaeta</taxon>
        <taxon>Sedentaria</taxon>
        <taxon>Scolecida</taxon>
        <taxon>Capitellidae</taxon>
        <taxon>Capitella</taxon>
    </lineage>
</organism>
<dbReference type="FunFam" id="1.10.287.770:FF:000001">
    <property type="entry name" value="Acid-sensing ion channel subunit 1"/>
    <property type="match status" value="1"/>
</dbReference>
<evidence type="ECO:0000256" key="2">
    <source>
        <dbReference type="ARBA" id="ARBA00022448"/>
    </source>
</evidence>
<evidence type="ECO:0000256" key="5">
    <source>
        <dbReference type="ARBA" id="ARBA00022989"/>
    </source>
</evidence>
<evidence type="ECO:0000256" key="6">
    <source>
        <dbReference type="ARBA" id="ARBA00023053"/>
    </source>
</evidence>
<keyword evidence="4 12" id="KW-0812">Transmembrane</keyword>
<proteinExistence type="inferred from homology"/>
<keyword evidence="5 13" id="KW-1133">Transmembrane helix</keyword>
<dbReference type="GO" id="GO:0015280">
    <property type="term" value="F:ligand-gated sodium channel activity"/>
    <property type="evidence" value="ECO:0007669"/>
    <property type="project" value="TreeGrafter"/>
</dbReference>
<evidence type="ECO:0000313" key="15">
    <source>
        <dbReference type="EnsemblMetazoa" id="CapteP166424"/>
    </source>
</evidence>
<dbReference type="Gene3D" id="2.60.470.10">
    <property type="entry name" value="Acid-sensing ion channels like domains"/>
    <property type="match status" value="1"/>
</dbReference>
<evidence type="ECO:0000256" key="8">
    <source>
        <dbReference type="ARBA" id="ARBA00023136"/>
    </source>
</evidence>
<evidence type="ECO:0000256" key="10">
    <source>
        <dbReference type="ARBA" id="ARBA00023201"/>
    </source>
</evidence>
<dbReference type="InterPro" id="IPR001873">
    <property type="entry name" value="ENaC"/>
</dbReference>
<evidence type="ECO:0000256" key="1">
    <source>
        <dbReference type="ARBA" id="ARBA00004141"/>
    </source>
</evidence>
<evidence type="ECO:0000256" key="13">
    <source>
        <dbReference type="SAM" id="Phobius"/>
    </source>
</evidence>
<dbReference type="EnsemblMetazoa" id="CapteT166424">
    <property type="protein sequence ID" value="CapteP166424"/>
    <property type="gene ID" value="CapteG166424"/>
</dbReference>
<dbReference type="Proteomes" id="UP000014760">
    <property type="component" value="Unassembled WGS sequence"/>
</dbReference>
<dbReference type="PANTHER" id="PTHR11690:SF248">
    <property type="entry name" value="PICKPOCKET 17, ISOFORM A"/>
    <property type="match status" value="1"/>
</dbReference>
<keyword evidence="3 12" id="KW-0894">Sodium channel</keyword>
<reference evidence="15" key="3">
    <citation type="submission" date="2015-06" db="UniProtKB">
        <authorList>
            <consortium name="EnsemblMetazoa"/>
        </authorList>
    </citation>
    <scope>IDENTIFICATION</scope>
</reference>
<dbReference type="PROSITE" id="PS01206">
    <property type="entry name" value="ASC"/>
    <property type="match status" value="1"/>
</dbReference>
<evidence type="ECO:0000313" key="14">
    <source>
        <dbReference type="EMBL" id="ELT93095.1"/>
    </source>
</evidence>
<evidence type="ECO:0000256" key="7">
    <source>
        <dbReference type="ARBA" id="ARBA00023065"/>
    </source>
</evidence>
<accession>R7TPX8</accession>
<protein>
    <submittedName>
        <fullName evidence="14 15">Uncharacterized protein</fullName>
    </submittedName>
</protein>
<dbReference type="PANTHER" id="PTHR11690">
    <property type="entry name" value="AMILORIDE-SENSITIVE SODIUM CHANNEL-RELATED"/>
    <property type="match status" value="1"/>
</dbReference>
<dbReference type="Gene3D" id="1.10.287.770">
    <property type="entry name" value="YojJ-like"/>
    <property type="match status" value="1"/>
</dbReference>
<dbReference type="OrthoDB" id="6021021at2759"/>
<keyword evidence="9" id="KW-0325">Glycoprotein</keyword>
<dbReference type="EMBL" id="KB309882">
    <property type="protein sequence ID" value="ELT93095.1"/>
    <property type="molecule type" value="Genomic_DNA"/>
</dbReference>
<dbReference type="AlphaFoldDB" id="R7TPX8"/>
<evidence type="ECO:0000256" key="11">
    <source>
        <dbReference type="ARBA" id="ARBA00023303"/>
    </source>
</evidence>
<reference evidence="14 16" key="2">
    <citation type="journal article" date="2013" name="Nature">
        <title>Insights into bilaterian evolution from three spiralian genomes.</title>
        <authorList>
            <person name="Simakov O."/>
            <person name="Marletaz F."/>
            <person name="Cho S.J."/>
            <person name="Edsinger-Gonzales E."/>
            <person name="Havlak P."/>
            <person name="Hellsten U."/>
            <person name="Kuo D.H."/>
            <person name="Larsson T."/>
            <person name="Lv J."/>
            <person name="Arendt D."/>
            <person name="Savage R."/>
            <person name="Osoegawa K."/>
            <person name="de Jong P."/>
            <person name="Grimwood J."/>
            <person name="Chapman J.A."/>
            <person name="Shapiro H."/>
            <person name="Aerts A."/>
            <person name="Otillar R.P."/>
            <person name="Terry A.Y."/>
            <person name="Boore J.L."/>
            <person name="Grigoriev I.V."/>
            <person name="Lindberg D.R."/>
            <person name="Seaver E.C."/>
            <person name="Weisblat D.A."/>
            <person name="Putnam N.H."/>
            <person name="Rokhsar D.S."/>
        </authorList>
    </citation>
    <scope>NUCLEOTIDE SEQUENCE</scope>
    <source>
        <strain evidence="14 16">I ESC-2004</strain>
    </source>
</reference>
<keyword evidence="10 12" id="KW-0739">Sodium transport</keyword>
<evidence type="ECO:0000256" key="4">
    <source>
        <dbReference type="ARBA" id="ARBA00022692"/>
    </source>
</evidence>
<sequence>MAGNSDGQDEVKDEDTAASVWLDFCDYSSTHGPNHIKRSARFLGKVIWTVITLIFTAILLWQITELFIKFLKFDVNVLIDIKYEKDLKFPAVTVCNLNPFSGGVFILTKVLFKCTFCHYFYTYTSIVHFVPVNNEKYLCVLRHAGLTLELFVEMDEYIPDLTEEAGFRVLVHGNDEVPFPEINGFNIPVGMATGVGIRLQEIVRLGQQYSDCKPNSTSTNNIYSHIYPNGYSNQVCQMSCYQEHVANECGCLDSAYPTDHPSLPVLPECGAINMTVGLNDSGVLASGNSADVVCMKREFQKYTDGTIVCTCENVCSQHDYLRSMSMSAWPLPHPASILEKRDDLIAENQPGLVDWLASTENLTKYELMDEFSANFGKLRIYFEDLNYQKIYQTPAYTWTNLLSELGGQLGLWIGMSVMSILEWFELCAFCLRTLTKANDRVKRVGPRKI</sequence>
<comment type="similarity">
    <text evidence="12">Belongs to the amiloride-sensitive sodium channel (TC 1.A.6) family.</text>
</comment>
<comment type="subcellular location">
    <subcellularLocation>
        <location evidence="1">Membrane</location>
        <topology evidence="1">Multi-pass membrane protein</topology>
    </subcellularLocation>
</comment>
<dbReference type="InterPro" id="IPR020903">
    <property type="entry name" value="ENaC_CS"/>
</dbReference>
<dbReference type="Pfam" id="PF00858">
    <property type="entry name" value="ASC"/>
    <property type="match status" value="2"/>
</dbReference>